<dbReference type="Pfam" id="PF25944">
    <property type="entry name" value="Beta-barrel_RND"/>
    <property type="match status" value="1"/>
</dbReference>
<evidence type="ECO:0000256" key="4">
    <source>
        <dbReference type="ARBA" id="ARBA00022475"/>
    </source>
</evidence>
<feature type="domain" description="Multidrug resistance protein MdtA-like C-terminal permuted SH3" evidence="11">
    <location>
        <begin position="314"/>
        <end position="375"/>
    </location>
</feature>
<dbReference type="PANTHER" id="PTHR30469">
    <property type="entry name" value="MULTIDRUG RESISTANCE PROTEIN MDTA"/>
    <property type="match status" value="1"/>
</dbReference>
<keyword evidence="5" id="KW-0997">Cell inner membrane</keyword>
<keyword evidence="3" id="KW-0813">Transport</keyword>
<dbReference type="GO" id="GO:0015562">
    <property type="term" value="F:efflux transmembrane transporter activity"/>
    <property type="evidence" value="ECO:0007669"/>
    <property type="project" value="TreeGrafter"/>
</dbReference>
<dbReference type="EMBL" id="PRDL01000001">
    <property type="protein sequence ID" value="MBE8716433.1"/>
    <property type="molecule type" value="Genomic_DNA"/>
</dbReference>
<dbReference type="NCBIfam" id="TIGR01730">
    <property type="entry name" value="RND_mfp"/>
    <property type="match status" value="1"/>
</dbReference>
<comment type="caution">
    <text evidence="12">The sequence shown here is derived from an EMBL/GenBank/DDBJ whole genome shotgun (WGS) entry which is preliminary data.</text>
</comment>
<dbReference type="Gene3D" id="1.10.287.470">
    <property type="entry name" value="Helix hairpin bin"/>
    <property type="match status" value="1"/>
</dbReference>
<evidence type="ECO:0000259" key="8">
    <source>
        <dbReference type="Pfam" id="PF25876"/>
    </source>
</evidence>
<dbReference type="FunFam" id="2.40.420.20:FF:000001">
    <property type="entry name" value="Efflux RND transporter periplasmic adaptor subunit"/>
    <property type="match status" value="1"/>
</dbReference>
<keyword evidence="6" id="KW-0472">Membrane</keyword>
<name>A0A928V261_9GAMM</name>
<dbReference type="Pfam" id="PF25876">
    <property type="entry name" value="HH_MFP_RND"/>
    <property type="match status" value="1"/>
</dbReference>
<feature type="coiled-coil region" evidence="7">
    <location>
        <begin position="117"/>
        <end position="182"/>
    </location>
</feature>
<accession>A0A928V261</accession>
<dbReference type="InterPro" id="IPR006143">
    <property type="entry name" value="RND_pump_MFP"/>
</dbReference>
<dbReference type="GO" id="GO:0005886">
    <property type="term" value="C:plasma membrane"/>
    <property type="evidence" value="ECO:0007669"/>
    <property type="project" value="UniProtKB-SubCell"/>
</dbReference>
<feature type="domain" description="Multidrug resistance protein MdtA-like barrel-sandwich hybrid" evidence="9">
    <location>
        <begin position="76"/>
        <end position="219"/>
    </location>
</feature>
<protein>
    <submittedName>
        <fullName evidence="12">Efflux RND transporter periplasmic adaptor subunit</fullName>
    </submittedName>
</protein>
<comment type="subcellular location">
    <subcellularLocation>
        <location evidence="1">Cell inner membrane</location>
    </subcellularLocation>
</comment>
<evidence type="ECO:0000256" key="5">
    <source>
        <dbReference type="ARBA" id="ARBA00022519"/>
    </source>
</evidence>
<evidence type="ECO:0000256" key="1">
    <source>
        <dbReference type="ARBA" id="ARBA00004533"/>
    </source>
</evidence>
<dbReference type="InterPro" id="IPR058626">
    <property type="entry name" value="MdtA-like_b-barrel"/>
</dbReference>
<evidence type="ECO:0000313" key="12">
    <source>
        <dbReference type="EMBL" id="MBE8716433.1"/>
    </source>
</evidence>
<sequence>MSTSSLRTSPLRKLLLALVVIAIVGLAWFFLWRTPAETLPPPPNPWSGPVPVRVVPASIEDLKVHIKAIGNVAPLNTVTVRSRVDGPLVRLLVNEGQHVNAGEVLLEIDAAPYKVKLDQAEGTLQQTRAQLKNAEDNLALYQRLFTQNSVAKQQLDTQIALVEQWKGTLKTHQAQVDDARLQLSYTKVSAPISGRLGLRRVDVGNLVTANDSNGLVTITQTSPIAALFTIPENQLSAVRRAFIASRDQQQPLTVDAWDRSEQEQLATGILTTLDNQIDSSTGTLRLKAEFANEDDSLFPNQFVNIRLHLSTLENVITIPTDAIQHGSRGTYVYIVDAEQKAVIRTITTGPQEGTRTAVLDGLSEGENVVIEGLDRLTEGRRADIM</sequence>
<dbReference type="RefSeq" id="WP_193907509.1">
    <property type="nucleotide sequence ID" value="NZ_PRDL01000001.1"/>
</dbReference>
<dbReference type="Pfam" id="PF25967">
    <property type="entry name" value="RND-MFP_C"/>
    <property type="match status" value="1"/>
</dbReference>
<dbReference type="Proteomes" id="UP000652567">
    <property type="component" value="Unassembled WGS sequence"/>
</dbReference>
<keyword evidence="7" id="KW-0175">Coiled coil</keyword>
<evidence type="ECO:0000313" key="13">
    <source>
        <dbReference type="Proteomes" id="UP000652567"/>
    </source>
</evidence>
<dbReference type="Gene3D" id="2.40.30.170">
    <property type="match status" value="1"/>
</dbReference>
<proteinExistence type="inferred from homology"/>
<evidence type="ECO:0000259" key="10">
    <source>
        <dbReference type="Pfam" id="PF25944"/>
    </source>
</evidence>
<dbReference type="PANTHER" id="PTHR30469:SF12">
    <property type="entry name" value="MULTIDRUG RESISTANCE PROTEIN MDTA"/>
    <property type="match status" value="1"/>
</dbReference>
<dbReference type="InterPro" id="IPR058627">
    <property type="entry name" value="MdtA-like_C"/>
</dbReference>
<comment type="similarity">
    <text evidence="2">Belongs to the membrane fusion protein (MFP) (TC 8.A.1) family.</text>
</comment>
<evidence type="ECO:0000256" key="7">
    <source>
        <dbReference type="SAM" id="Coils"/>
    </source>
</evidence>
<dbReference type="SUPFAM" id="SSF111369">
    <property type="entry name" value="HlyD-like secretion proteins"/>
    <property type="match status" value="1"/>
</dbReference>
<dbReference type="GO" id="GO:1990281">
    <property type="term" value="C:efflux pump complex"/>
    <property type="evidence" value="ECO:0007669"/>
    <property type="project" value="TreeGrafter"/>
</dbReference>
<keyword evidence="4" id="KW-1003">Cell membrane</keyword>
<keyword evidence="13" id="KW-1185">Reference proteome</keyword>
<feature type="domain" description="Multidrug resistance protein MdtA-like beta-barrel" evidence="10">
    <location>
        <begin position="223"/>
        <end position="309"/>
    </location>
</feature>
<dbReference type="NCBIfam" id="NF008589">
    <property type="entry name" value="PRK11556.1"/>
    <property type="match status" value="1"/>
</dbReference>
<dbReference type="Pfam" id="PF25917">
    <property type="entry name" value="BSH_RND"/>
    <property type="match status" value="1"/>
</dbReference>
<evidence type="ECO:0000256" key="2">
    <source>
        <dbReference type="ARBA" id="ARBA00009477"/>
    </source>
</evidence>
<dbReference type="AlphaFoldDB" id="A0A928V261"/>
<evidence type="ECO:0000256" key="3">
    <source>
        <dbReference type="ARBA" id="ARBA00022448"/>
    </source>
</evidence>
<evidence type="ECO:0000259" key="9">
    <source>
        <dbReference type="Pfam" id="PF25917"/>
    </source>
</evidence>
<dbReference type="Gene3D" id="2.40.50.100">
    <property type="match status" value="1"/>
</dbReference>
<evidence type="ECO:0000259" key="11">
    <source>
        <dbReference type="Pfam" id="PF25967"/>
    </source>
</evidence>
<dbReference type="Gene3D" id="2.40.420.20">
    <property type="match status" value="1"/>
</dbReference>
<gene>
    <name evidence="12" type="ORF">C4F51_04445</name>
</gene>
<feature type="domain" description="Multidrug resistance protein MdtA-like alpha-helical hairpin" evidence="8">
    <location>
        <begin position="117"/>
        <end position="186"/>
    </location>
</feature>
<evidence type="ECO:0000256" key="6">
    <source>
        <dbReference type="ARBA" id="ARBA00023136"/>
    </source>
</evidence>
<dbReference type="InterPro" id="IPR058624">
    <property type="entry name" value="MdtA-like_HH"/>
</dbReference>
<dbReference type="InterPro" id="IPR058625">
    <property type="entry name" value="MdtA-like_BSH"/>
</dbReference>
<organism evidence="12 13">
    <name type="scientific">Cellvibrio polysaccharolyticus</name>
    <dbReference type="NCBI Taxonomy" id="2082724"/>
    <lineage>
        <taxon>Bacteria</taxon>
        <taxon>Pseudomonadati</taxon>
        <taxon>Pseudomonadota</taxon>
        <taxon>Gammaproteobacteria</taxon>
        <taxon>Cellvibrionales</taxon>
        <taxon>Cellvibrionaceae</taxon>
        <taxon>Cellvibrio</taxon>
    </lineage>
</organism>
<reference evidence="12" key="1">
    <citation type="submission" date="2018-07" db="EMBL/GenBank/DDBJ databases">
        <title>Genome assembly of strain Ka43.</title>
        <authorList>
            <person name="Kukolya J."/>
            <person name="Nagy I."/>
            <person name="Horvath B."/>
            <person name="Toth A."/>
        </authorList>
    </citation>
    <scope>NUCLEOTIDE SEQUENCE</scope>
    <source>
        <strain evidence="12">KB43</strain>
    </source>
</reference>